<dbReference type="PANTHER" id="PTHR15004">
    <property type="entry name" value="GLUTAMYL-TRNA(GLN) AMIDOTRANSFERASE SUBUNIT C, MITOCHONDRIAL"/>
    <property type="match status" value="1"/>
</dbReference>
<protein>
    <recommendedName>
        <fullName evidence="6">Aspartyl/glutamyl-tRNA(Asn/Gln) amidotransferase subunit C</fullName>
        <shortName evidence="6">Asp/Glu-ADT subunit C</shortName>
        <ecNumber evidence="6">6.3.5.-</ecNumber>
    </recommendedName>
</protein>
<evidence type="ECO:0000313" key="8">
    <source>
        <dbReference type="Proteomes" id="UP000289996"/>
    </source>
</evidence>
<dbReference type="GO" id="GO:0005524">
    <property type="term" value="F:ATP binding"/>
    <property type="evidence" value="ECO:0007669"/>
    <property type="project" value="UniProtKB-KW"/>
</dbReference>
<keyword evidence="6" id="KW-0648">Protein biosynthesis</keyword>
<keyword evidence="6" id="KW-0067">ATP-binding</keyword>
<reference evidence="7 8" key="1">
    <citation type="submission" date="2018-11" db="EMBL/GenBank/DDBJ databases">
        <authorList>
            <person name="Wuyts S."/>
        </authorList>
    </citation>
    <scope>NUCLEOTIDE SEQUENCE [LARGE SCALE GENOMIC DNA]</scope>
    <source>
        <strain evidence="7">Lactobacillus mudanjiangensis AMBF249</strain>
    </source>
</reference>
<evidence type="ECO:0000256" key="4">
    <source>
        <dbReference type="ARBA" id="ARBA00047380"/>
    </source>
</evidence>
<keyword evidence="8" id="KW-1185">Reference proteome</keyword>
<organism evidence="7 8">
    <name type="scientific">Lactiplantibacillus mudanjiangensis</name>
    <dbReference type="NCBI Taxonomy" id="1296538"/>
    <lineage>
        <taxon>Bacteria</taxon>
        <taxon>Bacillati</taxon>
        <taxon>Bacillota</taxon>
        <taxon>Bacilli</taxon>
        <taxon>Lactobacillales</taxon>
        <taxon>Lactobacillaceae</taxon>
        <taxon>Lactiplantibacillus</taxon>
    </lineage>
</organism>
<dbReference type="GO" id="GO:0050567">
    <property type="term" value="F:glutaminyl-tRNA synthase (glutamine-hydrolyzing) activity"/>
    <property type="evidence" value="ECO:0007669"/>
    <property type="project" value="UniProtKB-UniRule"/>
</dbReference>
<dbReference type="EC" id="6.3.5.-" evidence="6"/>
<dbReference type="Proteomes" id="UP000289996">
    <property type="component" value="Unassembled WGS sequence"/>
</dbReference>
<comment type="catalytic activity">
    <reaction evidence="4 6">
        <text>L-aspartyl-tRNA(Asn) + L-glutamine + ATP + H2O = L-asparaginyl-tRNA(Asn) + L-glutamate + ADP + phosphate + 2 H(+)</text>
        <dbReference type="Rhea" id="RHEA:14513"/>
        <dbReference type="Rhea" id="RHEA-COMP:9674"/>
        <dbReference type="Rhea" id="RHEA-COMP:9677"/>
        <dbReference type="ChEBI" id="CHEBI:15377"/>
        <dbReference type="ChEBI" id="CHEBI:15378"/>
        <dbReference type="ChEBI" id="CHEBI:29985"/>
        <dbReference type="ChEBI" id="CHEBI:30616"/>
        <dbReference type="ChEBI" id="CHEBI:43474"/>
        <dbReference type="ChEBI" id="CHEBI:58359"/>
        <dbReference type="ChEBI" id="CHEBI:78515"/>
        <dbReference type="ChEBI" id="CHEBI:78516"/>
        <dbReference type="ChEBI" id="CHEBI:456216"/>
    </reaction>
</comment>
<dbReference type="AlphaFoldDB" id="A0A660E2B1"/>
<comment type="subunit">
    <text evidence="2 6">Heterotrimer of A, B and C subunits.</text>
</comment>
<evidence type="ECO:0000256" key="6">
    <source>
        <dbReference type="HAMAP-Rule" id="MF_00122"/>
    </source>
</evidence>
<evidence type="ECO:0000256" key="3">
    <source>
        <dbReference type="ARBA" id="ARBA00024799"/>
    </source>
</evidence>
<dbReference type="HAMAP" id="MF_00122">
    <property type="entry name" value="GatC"/>
    <property type="match status" value="1"/>
</dbReference>
<dbReference type="Gene3D" id="1.10.20.60">
    <property type="entry name" value="Glu-tRNAGln amidotransferase C subunit, N-terminal domain"/>
    <property type="match status" value="1"/>
</dbReference>
<dbReference type="OrthoDB" id="9813938at2"/>
<dbReference type="InterPro" id="IPR036113">
    <property type="entry name" value="Asp/Glu-ADT_sf_sub_c"/>
</dbReference>
<proteinExistence type="inferred from homology"/>
<dbReference type="GO" id="GO:0006450">
    <property type="term" value="P:regulation of translational fidelity"/>
    <property type="evidence" value="ECO:0007669"/>
    <property type="project" value="InterPro"/>
</dbReference>
<comment type="function">
    <text evidence="3 6">Allows the formation of correctly charged Asn-tRNA(Asn) or Gln-tRNA(Gln) through the transamidation of misacylated Asp-tRNA(Asn) or Glu-tRNA(Gln) in organisms which lack either or both of asparaginyl-tRNA or glutaminyl-tRNA synthetases. The reaction takes place in the presence of glutamine and ATP through an activated phospho-Asp-tRNA(Asn) or phospho-Glu-tRNA(Gln).</text>
</comment>
<evidence type="ECO:0000256" key="2">
    <source>
        <dbReference type="ARBA" id="ARBA00011123"/>
    </source>
</evidence>
<keyword evidence="6" id="KW-0436">Ligase</keyword>
<evidence type="ECO:0000256" key="1">
    <source>
        <dbReference type="ARBA" id="ARBA00010757"/>
    </source>
</evidence>
<dbReference type="SUPFAM" id="SSF141000">
    <property type="entry name" value="Glu-tRNAGln amidotransferase C subunit"/>
    <property type="match status" value="1"/>
</dbReference>
<dbReference type="EMBL" id="UYIG01000141">
    <property type="protein sequence ID" value="VDG29572.1"/>
    <property type="molecule type" value="Genomic_DNA"/>
</dbReference>
<dbReference type="RefSeq" id="WP_130845183.1">
    <property type="nucleotide sequence ID" value="NZ_BJDY01000004.1"/>
</dbReference>
<dbReference type="GO" id="GO:0016740">
    <property type="term" value="F:transferase activity"/>
    <property type="evidence" value="ECO:0007669"/>
    <property type="project" value="UniProtKB-KW"/>
</dbReference>
<accession>A0A660E2B1</accession>
<dbReference type="NCBIfam" id="TIGR00135">
    <property type="entry name" value="gatC"/>
    <property type="match status" value="1"/>
</dbReference>
<dbReference type="InterPro" id="IPR003837">
    <property type="entry name" value="GatC"/>
</dbReference>
<keyword evidence="7" id="KW-0808">Transferase</keyword>
<dbReference type="GO" id="GO:0006412">
    <property type="term" value="P:translation"/>
    <property type="evidence" value="ECO:0007669"/>
    <property type="project" value="UniProtKB-UniRule"/>
</dbReference>
<comment type="catalytic activity">
    <reaction evidence="5 6">
        <text>L-glutamyl-tRNA(Gln) + L-glutamine + ATP + H2O = L-glutaminyl-tRNA(Gln) + L-glutamate + ADP + phosphate + H(+)</text>
        <dbReference type="Rhea" id="RHEA:17521"/>
        <dbReference type="Rhea" id="RHEA-COMP:9681"/>
        <dbReference type="Rhea" id="RHEA-COMP:9684"/>
        <dbReference type="ChEBI" id="CHEBI:15377"/>
        <dbReference type="ChEBI" id="CHEBI:15378"/>
        <dbReference type="ChEBI" id="CHEBI:29985"/>
        <dbReference type="ChEBI" id="CHEBI:30616"/>
        <dbReference type="ChEBI" id="CHEBI:43474"/>
        <dbReference type="ChEBI" id="CHEBI:58359"/>
        <dbReference type="ChEBI" id="CHEBI:78520"/>
        <dbReference type="ChEBI" id="CHEBI:78521"/>
        <dbReference type="ChEBI" id="CHEBI:456216"/>
    </reaction>
</comment>
<evidence type="ECO:0000313" key="7">
    <source>
        <dbReference type="EMBL" id="VDG29572.1"/>
    </source>
</evidence>
<dbReference type="Pfam" id="PF02686">
    <property type="entry name" value="GatC"/>
    <property type="match status" value="1"/>
</dbReference>
<name>A0A660E2B1_9LACO</name>
<dbReference type="GO" id="GO:0070681">
    <property type="term" value="P:glutaminyl-tRNAGln biosynthesis via transamidation"/>
    <property type="evidence" value="ECO:0007669"/>
    <property type="project" value="TreeGrafter"/>
</dbReference>
<comment type="similarity">
    <text evidence="1 6">Belongs to the GatC family.</text>
</comment>
<evidence type="ECO:0000256" key="5">
    <source>
        <dbReference type="ARBA" id="ARBA00047913"/>
    </source>
</evidence>
<keyword evidence="6" id="KW-0547">Nucleotide-binding</keyword>
<dbReference type="PANTHER" id="PTHR15004:SF0">
    <property type="entry name" value="GLUTAMYL-TRNA(GLN) AMIDOTRANSFERASE SUBUNIT C, MITOCHONDRIAL"/>
    <property type="match status" value="1"/>
</dbReference>
<gene>
    <name evidence="6" type="primary">gatC</name>
    <name evidence="7" type="ORF">MUDAN_MDHGFNIF_01132</name>
</gene>
<sequence>MAEERINAEQVKHVAELAKLEFTTEQLTMFTGQLEKIIGMFEDLSKVDTTDVPVTSRVSDRQNALRDDVAVKSNDREALLANAPQAANGLIKVPAIIDESGDGE</sequence>